<dbReference type="PANTHER" id="PTHR42939">
    <property type="entry name" value="ABC TRANSPORTER ATP-BINDING PROTEIN ALBC-RELATED"/>
    <property type="match status" value="1"/>
</dbReference>
<keyword evidence="2" id="KW-0547">Nucleotide-binding</keyword>
<sequence length="250" mass="27073">MQPEMVVASSLNVQIGDHKILDNVNFTVKKGEVFALLGGNGAGKSTTLKTLLGTVQPTSGHAEIMGHSVVNEINQVRRKVAYLPESVMLYGHLTGYENIEYFLSLAGIARSTEEIAQALSKVALQEKAWHRALSNYSKGMRQKTAIALALLRNAPVLFLDEPTSGLDPSAIDEFNQLISNLASEGTTVFMVSHDVYGACQIAHRIGLLDHGKIVGMFEREGNEHIDTETVHAAFAARNANKSIQAFGNGQ</sequence>
<dbReference type="CDD" id="cd03230">
    <property type="entry name" value="ABC_DR_subfamily_A"/>
    <property type="match status" value="1"/>
</dbReference>
<feature type="domain" description="ABC transporter" evidence="4">
    <location>
        <begin position="1"/>
        <end position="235"/>
    </location>
</feature>
<dbReference type="InterPro" id="IPR051782">
    <property type="entry name" value="ABC_Transporter_VariousFunc"/>
</dbReference>
<accession>A0A3E0TUR0</accession>
<dbReference type="InterPro" id="IPR003439">
    <property type="entry name" value="ABC_transporter-like_ATP-bd"/>
</dbReference>
<dbReference type="AlphaFoldDB" id="A0A3E0TUR0"/>
<keyword evidence="1" id="KW-0813">Transport</keyword>
<name>A0A3E0TUR0_9GAMM</name>
<comment type="caution">
    <text evidence="5">The sequence shown here is derived from an EMBL/GenBank/DDBJ whole genome shotgun (WGS) entry which is preliminary data.</text>
</comment>
<evidence type="ECO:0000256" key="2">
    <source>
        <dbReference type="ARBA" id="ARBA00022741"/>
    </source>
</evidence>
<dbReference type="InterPro" id="IPR027417">
    <property type="entry name" value="P-loop_NTPase"/>
</dbReference>
<dbReference type="InterPro" id="IPR003593">
    <property type="entry name" value="AAA+_ATPase"/>
</dbReference>
<dbReference type="PANTHER" id="PTHR42939:SF1">
    <property type="entry name" value="ABC TRANSPORTER ATP-BINDING PROTEIN ALBC-RELATED"/>
    <property type="match status" value="1"/>
</dbReference>
<dbReference type="Gene3D" id="3.40.50.300">
    <property type="entry name" value="P-loop containing nucleotide triphosphate hydrolases"/>
    <property type="match status" value="1"/>
</dbReference>
<evidence type="ECO:0000313" key="5">
    <source>
        <dbReference type="EMBL" id="REL28190.1"/>
    </source>
</evidence>
<reference evidence="5 6" key="1">
    <citation type="submission" date="2018-08" db="EMBL/GenBank/DDBJ databases">
        <title>Thalassotalea euphylliae genome.</title>
        <authorList>
            <person name="Summers S."/>
            <person name="Rice S.A."/>
            <person name="Freckelton M.L."/>
            <person name="Nedved B.T."/>
            <person name="Hadfield M.G."/>
        </authorList>
    </citation>
    <scope>NUCLEOTIDE SEQUENCE [LARGE SCALE GENOMIC DNA]</scope>
    <source>
        <strain evidence="5 6">H1</strain>
    </source>
</reference>
<evidence type="ECO:0000256" key="3">
    <source>
        <dbReference type="ARBA" id="ARBA00022840"/>
    </source>
</evidence>
<keyword evidence="3 5" id="KW-0067">ATP-binding</keyword>
<dbReference type="EMBL" id="QUOU01000001">
    <property type="protein sequence ID" value="REL28190.1"/>
    <property type="molecule type" value="Genomic_DNA"/>
</dbReference>
<dbReference type="SUPFAM" id="SSF52540">
    <property type="entry name" value="P-loop containing nucleoside triphosphate hydrolases"/>
    <property type="match status" value="1"/>
</dbReference>
<organism evidence="5 6">
    <name type="scientific">Thalassotalea euphylliae</name>
    <dbReference type="NCBI Taxonomy" id="1655234"/>
    <lineage>
        <taxon>Bacteria</taxon>
        <taxon>Pseudomonadati</taxon>
        <taxon>Pseudomonadota</taxon>
        <taxon>Gammaproteobacteria</taxon>
        <taxon>Alteromonadales</taxon>
        <taxon>Colwelliaceae</taxon>
        <taxon>Thalassotalea</taxon>
    </lineage>
</organism>
<dbReference type="GO" id="GO:0005524">
    <property type="term" value="F:ATP binding"/>
    <property type="evidence" value="ECO:0007669"/>
    <property type="project" value="UniProtKB-KW"/>
</dbReference>
<dbReference type="Proteomes" id="UP000256478">
    <property type="component" value="Unassembled WGS sequence"/>
</dbReference>
<evidence type="ECO:0000256" key="1">
    <source>
        <dbReference type="ARBA" id="ARBA00022448"/>
    </source>
</evidence>
<protein>
    <submittedName>
        <fullName evidence="5">ABC transporter ATP-binding protein</fullName>
    </submittedName>
</protein>
<dbReference type="SMART" id="SM00382">
    <property type="entry name" value="AAA"/>
    <property type="match status" value="1"/>
</dbReference>
<gene>
    <name evidence="5" type="ORF">DXX93_17540</name>
</gene>
<dbReference type="Pfam" id="PF00005">
    <property type="entry name" value="ABC_tran"/>
    <property type="match status" value="1"/>
</dbReference>
<evidence type="ECO:0000313" key="6">
    <source>
        <dbReference type="Proteomes" id="UP000256478"/>
    </source>
</evidence>
<evidence type="ECO:0000259" key="4">
    <source>
        <dbReference type="PROSITE" id="PS50893"/>
    </source>
</evidence>
<proteinExistence type="predicted"/>
<dbReference type="RefSeq" id="WP_116009240.1">
    <property type="nucleotide sequence ID" value="NZ_QUOU01000001.1"/>
</dbReference>
<dbReference type="PROSITE" id="PS50893">
    <property type="entry name" value="ABC_TRANSPORTER_2"/>
    <property type="match status" value="1"/>
</dbReference>
<dbReference type="OrthoDB" id="9804819at2"/>
<dbReference type="GO" id="GO:0016887">
    <property type="term" value="F:ATP hydrolysis activity"/>
    <property type="evidence" value="ECO:0007669"/>
    <property type="project" value="InterPro"/>
</dbReference>